<name>A0ABT0ITS7_9HYPH</name>
<dbReference type="SUPFAM" id="SSF54909">
    <property type="entry name" value="Dimeric alpha+beta barrel"/>
    <property type="match status" value="1"/>
</dbReference>
<comment type="similarity">
    <text evidence="1">Belongs to the YciI family.</text>
</comment>
<gene>
    <name evidence="3" type="ORF">M0654_14965</name>
</gene>
<dbReference type="InterPro" id="IPR005545">
    <property type="entry name" value="YCII"/>
</dbReference>
<evidence type="ECO:0000313" key="3">
    <source>
        <dbReference type="EMBL" id="MCK8781282.1"/>
    </source>
</evidence>
<reference evidence="3 4" key="1">
    <citation type="submission" date="2022-04" db="EMBL/GenBank/DDBJ databases">
        <title>Rhizobium coralii sp. nov., isolated from coral Turbinaria peltata.</title>
        <authorList>
            <person name="Sun H."/>
        </authorList>
    </citation>
    <scope>NUCLEOTIDE SEQUENCE [LARGE SCALE GENOMIC DNA]</scope>
    <source>
        <strain evidence="3 4">NTR19</strain>
    </source>
</reference>
<dbReference type="RefSeq" id="WP_248683803.1">
    <property type="nucleotide sequence ID" value="NZ_JALPRY010000016.1"/>
</dbReference>
<protein>
    <submittedName>
        <fullName evidence="3">YciI family protein</fullName>
    </submittedName>
</protein>
<evidence type="ECO:0000259" key="2">
    <source>
        <dbReference type="Pfam" id="PF03795"/>
    </source>
</evidence>
<keyword evidence="4" id="KW-1185">Reference proteome</keyword>
<evidence type="ECO:0000313" key="4">
    <source>
        <dbReference type="Proteomes" id="UP001202827"/>
    </source>
</evidence>
<evidence type="ECO:0000256" key="1">
    <source>
        <dbReference type="ARBA" id="ARBA00007689"/>
    </source>
</evidence>
<feature type="domain" description="YCII-related" evidence="2">
    <location>
        <begin position="21"/>
        <end position="92"/>
    </location>
</feature>
<dbReference type="Gene3D" id="3.30.70.1060">
    <property type="entry name" value="Dimeric alpha+beta barrel"/>
    <property type="match status" value="1"/>
</dbReference>
<dbReference type="InterPro" id="IPR011008">
    <property type="entry name" value="Dimeric_a/b-barrel"/>
</dbReference>
<dbReference type="EMBL" id="JALPRY010000016">
    <property type="protein sequence ID" value="MCK8781282.1"/>
    <property type="molecule type" value="Genomic_DNA"/>
</dbReference>
<dbReference type="Proteomes" id="UP001202827">
    <property type="component" value="Unassembled WGS sequence"/>
</dbReference>
<sequence length="108" mass="11083">MAYFHLKLIAPRPSFPHDASPEEKTAMQAHFGYWQGLALQGVAIAVGPVFAEGGAFGLALVEVSDEAAARDLADGDPIVTAGLGFKFDISPMPSIILRTSAGGAAAAA</sequence>
<proteinExistence type="inferred from homology"/>
<comment type="caution">
    <text evidence="3">The sequence shown here is derived from an EMBL/GenBank/DDBJ whole genome shotgun (WGS) entry which is preliminary data.</text>
</comment>
<organism evidence="3 4">
    <name type="scientific">Neorhizobium turbinariae</name>
    <dbReference type="NCBI Taxonomy" id="2937795"/>
    <lineage>
        <taxon>Bacteria</taxon>
        <taxon>Pseudomonadati</taxon>
        <taxon>Pseudomonadota</taxon>
        <taxon>Alphaproteobacteria</taxon>
        <taxon>Hyphomicrobiales</taxon>
        <taxon>Rhizobiaceae</taxon>
        <taxon>Rhizobium/Agrobacterium group</taxon>
        <taxon>Neorhizobium</taxon>
    </lineage>
</organism>
<accession>A0ABT0ITS7</accession>
<dbReference type="Pfam" id="PF03795">
    <property type="entry name" value="YCII"/>
    <property type="match status" value="1"/>
</dbReference>